<accession>A0A6B0UM51</accession>
<protein>
    <submittedName>
        <fullName evidence="1">Putative secreted protein</fullName>
    </submittedName>
</protein>
<name>A0A6B0UM51_IXORI</name>
<dbReference type="AlphaFoldDB" id="A0A6B0UM51"/>
<proteinExistence type="predicted"/>
<evidence type="ECO:0000313" key="1">
    <source>
        <dbReference type="EMBL" id="MXU90870.1"/>
    </source>
</evidence>
<reference evidence="1" key="1">
    <citation type="submission" date="2019-12" db="EMBL/GenBank/DDBJ databases">
        <title>An insight into the sialome of adult female Ixodes ricinus ticks feeding for 6 days.</title>
        <authorList>
            <person name="Perner J."/>
            <person name="Ribeiro J.M.C."/>
        </authorList>
    </citation>
    <scope>NUCLEOTIDE SEQUENCE</scope>
    <source>
        <strain evidence="1">Semi-engorged</strain>
        <tissue evidence="1">Salivary glands</tissue>
    </source>
</reference>
<sequence length="118" mass="13369">MYGPMQLPWAGSLISWLWPRLRPREIFVSRDRLHGDMGVPGVPALWRRNTCLPLLKCKPAVNWTRIESFCGEFLRVKFNFCARSYTDFSAIGQGRWVLPCPHGARHVGWGSLLAAAAS</sequence>
<organism evidence="1">
    <name type="scientific">Ixodes ricinus</name>
    <name type="common">Common tick</name>
    <name type="synonym">Acarus ricinus</name>
    <dbReference type="NCBI Taxonomy" id="34613"/>
    <lineage>
        <taxon>Eukaryota</taxon>
        <taxon>Metazoa</taxon>
        <taxon>Ecdysozoa</taxon>
        <taxon>Arthropoda</taxon>
        <taxon>Chelicerata</taxon>
        <taxon>Arachnida</taxon>
        <taxon>Acari</taxon>
        <taxon>Parasitiformes</taxon>
        <taxon>Ixodida</taxon>
        <taxon>Ixodoidea</taxon>
        <taxon>Ixodidae</taxon>
        <taxon>Ixodinae</taxon>
        <taxon>Ixodes</taxon>
    </lineage>
</organism>
<dbReference type="EMBL" id="GIFC01008787">
    <property type="protein sequence ID" value="MXU90870.1"/>
    <property type="molecule type" value="Transcribed_RNA"/>
</dbReference>